<feature type="domain" description="DUF7918" evidence="1">
    <location>
        <begin position="75"/>
        <end position="186"/>
    </location>
</feature>
<dbReference type="Pfam" id="PF25534">
    <property type="entry name" value="DUF7918"/>
    <property type="match status" value="2"/>
</dbReference>
<feature type="domain" description="DUF7918" evidence="1">
    <location>
        <begin position="9"/>
        <end position="74"/>
    </location>
</feature>
<keyword evidence="3" id="KW-1185">Reference proteome</keyword>
<protein>
    <recommendedName>
        <fullName evidence="1">DUF7918 domain-containing protein</fullName>
    </recommendedName>
</protein>
<gene>
    <name evidence="2" type="ORF">E8E12_003340</name>
</gene>
<sequence length="296" mass="33404">MAILASRPGIKIIVVCNGAPLQEYEDDDAEDQDGSVVSTYIEAVSGAEFGVQWEITSPWPPYTILFECWLDQKYSYLHKFAFAALTVDDHGVGLMQDELMEDIKGMGEITVKAFFIKNLKTSVRANHTLDSNLKEAGKIPEKAFKGRTLSHQTFLQAPWPSTKVHPTASCDFVDPLKQPSATYTFKCAQILLLVPRSPSPIPFEERDINTLNMKEMIELLQCQREQDAATRLVKPERGIKREYERERSRAIADDENDISVVSTKRRREQYWTIVDDNGVEAIDLTWAIAITGSTIS</sequence>
<dbReference type="Proteomes" id="UP000758155">
    <property type="component" value="Unassembled WGS sequence"/>
</dbReference>
<name>A0A9P5BZF8_9PLEO</name>
<reference evidence="2" key="1">
    <citation type="submission" date="2019-04" db="EMBL/GenBank/DDBJ databases">
        <title>Sequencing of skin fungus with MAO and IRED activity.</title>
        <authorList>
            <person name="Marsaioli A.J."/>
            <person name="Bonatto J.M.C."/>
            <person name="Reis Junior O."/>
        </authorList>
    </citation>
    <scope>NUCLEOTIDE SEQUENCE</scope>
    <source>
        <strain evidence="2">28M1</strain>
    </source>
</reference>
<organism evidence="2 3">
    <name type="scientific">Didymella heteroderae</name>
    <dbReference type="NCBI Taxonomy" id="1769908"/>
    <lineage>
        <taxon>Eukaryota</taxon>
        <taxon>Fungi</taxon>
        <taxon>Dikarya</taxon>
        <taxon>Ascomycota</taxon>
        <taxon>Pezizomycotina</taxon>
        <taxon>Dothideomycetes</taxon>
        <taxon>Pleosporomycetidae</taxon>
        <taxon>Pleosporales</taxon>
        <taxon>Pleosporineae</taxon>
        <taxon>Didymellaceae</taxon>
        <taxon>Didymella</taxon>
    </lineage>
</organism>
<dbReference type="InterPro" id="IPR057678">
    <property type="entry name" value="DUF7918"/>
</dbReference>
<proteinExistence type="predicted"/>
<evidence type="ECO:0000313" key="3">
    <source>
        <dbReference type="Proteomes" id="UP000758155"/>
    </source>
</evidence>
<evidence type="ECO:0000313" key="2">
    <source>
        <dbReference type="EMBL" id="KAF3036906.1"/>
    </source>
</evidence>
<dbReference type="OrthoDB" id="3364132at2759"/>
<accession>A0A9P5BZF8</accession>
<comment type="caution">
    <text evidence="2">The sequence shown here is derived from an EMBL/GenBank/DDBJ whole genome shotgun (WGS) entry which is preliminary data.</text>
</comment>
<dbReference type="AlphaFoldDB" id="A0A9P5BZF8"/>
<dbReference type="PANTHER" id="PTHR36223">
    <property type="entry name" value="BETA-LACTAMASE-TYPE TRANSPEPTIDASE FOLD DOMAIN CONTAINING PROTEIN"/>
    <property type="match status" value="1"/>
</dbReference>
<evidence type="ECO:0000259" key="1">
    <source>
        <dbReference type="Pfam" id="PF25534"/>
    </source>
</evidence>
<dbReference type="EMBL" id="SWKV01000046">
    <property type="protein sequence ID" value="KAF3036906.1"/>
    <property type="molecule type" value="Genomic_DNA"/>
</dbReference>
<dbReference type="PANTHER" id="PTHR36223:SF1">
    <property type="entry name" value="TRANSCRIPTION ELONGATION FACTOR EAF N-TERMINAL DOMAIN-CONTAINING PROTEIN"/>
    <property type="match status" value="1"/>
</dbReference>